<protein>
    <submittedName>
        <fullName evidence="3">Uncharacterized protein</fullName>
    </submittedName>
</protein>
<evidence type="ECO:0000256" key="2">
    <source>
        <dbReference type="SAM" id="Phobius"/>
    </source>
</evidence>
<keyword evidence="4" id="KW-1185">Reference proteome</keyword>
<comment type="caution">
    <text evidence="3">The sequence shown here is derived from an EMBL/GenBank/DDBJ whole genome shotgun (WGS) entry which is preliminary data.</text>
</comment>
<evidence type="ECO:0000313" key="3">
    <source>
        <dbReference type="EMBL" id="MFC3862389.1"/>
    </source>
</evidence>
<reference evidence="4" key="1">
    <citation type="journal article" date="2019" name="Int. J. Syst. Evol. Microbiol.">
        <title>The Global Catalogue of Microorganisms (GCM) 10K type strain sequencing project: providing services to taxonomists for standard genome sequencing and annotation.</title>
        <authorList>
            <consortium name="The Broad Institute Genomics Platform"/>
            <consortium name="The Broad Institute Genome Sequencing Center for Infectious Disease"/>
            <person name="Wu L."/>
            <person name="Ma J."/>
        </authorList>
    </citation>
    <scope>NUCLEOTIDE SEQUENCE [LARGE SCALE GENOMIC DNA]</scope>
    <source>
        <strain evidence="4">CCTCC AB 2013263</strain>
    </source>
</reference>
<dbReference type="EMBL" id="JBHRZF010000191">
    <property type="protein sequence ID" value="MFC3862389.1"/>
    <property type="molecule type" value="Genomic_DNA"/>
</dbReference>
<feature type="compositionally biased region" description="Basic and acidic residues" evidence="1">
    <location>
        <begin position="142"/>
        <end position="179"/>
    </location>
</feature>
<dbReference type="RefSeq" id="WP_380080220.1">
    <property type="nucleotide sequence ID" value="NZ_JBHRZF010000191.1"/>
</dbReference>
<gene>
    <name evidence="3" type="ORF">ACFOPQ_16625</name>
</gene>
<keyword evidence="2" id="KW-1133">Transmembrane helix</keyword>
<evidence type="ECO:0000313" key="4">
    <source>
        <dbReference type="Proteomes" id="UP001595748"/>
    </source>
</evidence>
<dbReference type="Proteomes" id="UP001595748">
    <property type="component" value="Unassembled WGS sequence"/>
</dbReference>
<evidence type="ECO:0000256" key="1">
    <source>
        <dbReference type="SAM" id="MobiDB-lite"/>
    </source>
</evidence>
<keyword evidence="2" id="KW-0812">Transmembrane</keyword>
<feature type="compositionally biased region" description="Low complexity" evidence="1">
    <location>
        <begin position="180"/>
        <end position="192"/>
    </location>
</feature>
<accession>A0ABV8A9Q3</accession>
<feature type="compositionally biased region" description="Basic and acidic residues" evidence="1">
    <location>
        <begin position="214"/>
        <end position="228"/>
    </location>
</feature>
<feature type="region of interest" description="Disordered" evidence="1">
    <location>
        <begin position="116"/>
        <end position="236"/>
    </location>
</feature>
<feature type="transmembrane region" description="Helical" evidence="2">
    <location>
        <begin position="275"/>
        <end position="293"/>
    </location>
</feature>
<sequence length="308" mass="31388">MPNVMINPDRFPLRTGAAVITAALLWGLAGAGGSLPVVATFPDGGVVRGDFLKPSGGVNTFTFELPAVPEGAAVHVRLTGPDGQRLDVPLTALPAEEAGTEAHGAHTEAAPAAGDVNPAEHAEPVTGLPASDQDHAQSTPDHPADEPGHDGAETAAEPHADESAPHTDEPGAHTDDAAAHADAATTPQEAAHTGASATDTHEAASATTAPEAPLDGHDTAEGTDDHAHGPAGGYRGWARVRLTPGEWTLEARMDDMPGHTLEADFTVVPGGPSPLFTGTAGLLMLGFTGFGFVHRRFPQRKGNKVTPA</sequence>
<name>A0ABV8A9Q3_9DEIO</name>
<keyword evidence="2" id="KW-0472">Membrane</keyword>
<feature type="compositionally biased region" description="Low complexity" evidence="1">
    <location>
        <begin position="203"/>
        <end position="213"/>
    </location>
</feature>
<organism evidence="3 4">
    <name type="scientific">Deinococcus antarcticus</name>
    <dbReference type="NCBI Taxonomy" id="1298767"/>
    <lineage>
        <taxon>Bacteria</taxon>
        <taxon>Thermotogati</taxon>
        <taxon>Deinococcota</taxon>
        <taxon>Deinococci</taxon>
        <taxon>Deinococcales</taxon>
        <taxon>Deinococcaceae</taxon>
        <taxon>Deinococcus</taxon>
    </lineage>
</organism>
<proteinExistence type="predicted"/>